<evidence type="ECO:0000256" key="1">
    <source>
        <dbReference type="ARBA" id="ARBA00004141"/>
    </source>
</evidence>
<gene>
    <name evidence="7" type="ORF">PCOR1329_LOCUS48826</name>
</gene>
<feature type="transmembrane region" description="Helical" evidence="6">
    <location>
        <begin position="170"/>
        <end position="189"/>
    </location>
</feature>
<evidence type="ECO:0008006" key="9">
    <source>
        <dbReference type="Google" id="ProtNLM"/>
    </source>
</evidence>
<evidence type="ECO:0000256" key="2">
    <source>
        <dbReference type="ARBA" id="ARBA00022692"/>
    </source>
</evidence>
<feature type="transmembrane region" description="Helical" evidence="6">
    <location>
        <begin position="342"/>
        <end position="363"/>
    </location>
</feature>
<feature type="region of interest" description="Disordered" evidence="5">
    <location>
        <begin position="108"/>
        <end position="141"/>
    </location>
</feature>
<evidence type="ECO:0000256" key="5">
    <source>
        <dbReference type="SAM" id="MobiDB-lite"/>
    </source>
</evidence>
<keyword evidence="2 6" id="KW-0812">Transmembrane</keyword>
<feature type="non-terminal residue" evidence="7">
    <location>
        <position position="475"/>
    </location>
</feature>
<feature type="compositionally biased region" description="Gly residues" evidence="5">
    <location>
        <begin position="41"/>
        <end position="57"/>
    </location>
</feature>
<reference evidence="7" key="1">
    <citation type="submission" date="2023-10" db="EMBL/GenBank/DDBJ databases">
        <authorList>
            <person name="Chen Y."/>
            <person name="Shah S."/>
            <person name="Dougan E. K."/>
            <person name="Thang M."/>
            <person name="Chan C."/>
        </authorList>
    </citation>
    <scope>NUCLEOTIDE SEQUENCE [LARGE SCALE GENOMIC DNA]</scope>
</reference>
<keyword evidence="8" id="KW-1185">Reference proteome</keyword>
<evidence type="ECO:0000256" key="6">
    <source>
        <dbReference type="SAM" id="Phobius"/>
    </source>
</evidence>
<feature type="transmembrane region" description="Helical" evidence="6">
    <location>
        <begin position="201"/>
        <end position="219"/>
    </location>
</feature>
<protein>
    <recommendedName>
        <fullName evidence="9">Sugar phosphate transporter domain-containing protein</fullName>
    </recommendedName>
</protein>
<evidence type="ECO:0000256" key="3">
    <source>
        <dbReference type="ARBA" id="ARBA00022989"/>
    </source>
</evidence>
<feature type="transmembrane region" description="Helical" evidence="6">
    <location>
        <begin position="318"/>
        <end position="335"/>
    </location>
</feature>
<dbReference type="EMBL" id="CAUYUJ010015905">
    <property type="protein sequence ID" value="CAK0859471.1"/>
    <property type="molecule type" value="Genomic_DNA"/>
</dbReference>
<dbReference type="InterPro" id="IPR037185">
    <property type="entry name" value="EmrE-like"/>
</dbReference>
<dbReference type="SUPFAM" id="SSF103481">
    <property type="entry name" value="Multidrug resistance efflux transporter EmrE"/>
    <property type="match status" value="1"/>
</dbReference>
<accession>A0ABN9UIG7</accession>
<evidence type="ECO:0000313" key="8">
    <source>
        <dbReference type="Proteomes" id="UP001189429"/>
    </source>
</evidence>
<evidence type="ECO:0000313" key="7">
    <source>
        <dbReference type="EMBL" id="CAK0859471.1"/>
    </source>
</evidence>
<sequence length="475" mass="50177">ANLEPRAASLLGAPGLPGARGLPLRVWHPRRRGRRGRWRGGVRGLAGGGGRRGVAGGDQAGDVVAVERDIVRHGRSMVDSCGVRHPHHQGDRGLPCQESQAGTVPVPLRAHRPHQRDRGPGRLGRGAVGQPALRNEPPPPRMEWNEVRKLVVIGCLQGVELGCNNKAIEFLPVSMKVMFHSMFVLFVMVSARAYGLERLDAPRLTAAVLILCGGVLQGWSVERRDAAGAASRSMEAQHLHGALLMLGAMLLGSQRWALIQIVMQRSPASSALGHLTKLQFVSRVLPVSGFVCLLLAVIWEQPAFAPSALAQPTLRSGVPGVALCIVLLTITELGVVRRTSAVALQVLATLHQIPIAFIGAAVFHETVGPLSLAGFGLCVLAALVYALARRREREEEACEGEAPGGQRAGSGPAGGELELREEGPQPLPDRAGPREGEDAEDGPFGAGGRLGAARAPGRHPDDLDPDEDGPFGAGP</sequence>
<feature type="region of interest" description="Disordered" evidence="5">
    <location>
        <begin position="396"/>
        <end position="475"/>
    </location>
</feature>
<feature type="transmembrane region" description="Helical" evidence="6">
    <location>
        <begin position="280"/>
        <end position="298"/>
    </location>
</feature>
<dbReference type="Proteomes" id="UP001189429">
    <property type="component" value="Unassembled WGS sequence"/>
</dbReference>
<dbReference type="PANTHER" id="PTHR11132">
    <property type="entry name" value="SOLUTE CARRIER FAMILY 35"/>
    <property type="match status" value="1"/>
</dbReference>
<proteinExistence type="predicted"/>
<feature type="transmembrane region" description="Helical" evidence="6">
    <location>
        <begin position="369"/>
        <end position="388"/>
    </location>
</feature>
<keyword evidence="4 6" id="KW-0472">Membrane</keyword>
<feature type="transmembrane region" description="Helical" evidence="6">
    <location>
        <begin position="239"/>
        <end position="259"/>
    </location>
</feature>
<feature type="non-terminal residue" evidence="7">
    <location>
        <position position="1"/>
    </location>
</feature>
<comment type="caution">
    <text evidence="7">The sequence shown here is derived from an EMBL/GenBank/DDBJ whole genome shotgun (WGS) entry which is preliminary data.</text>
</comment>
<dbReference type="InterPro" id="IPR050186">
    <property type="entry name" value="TPT_transporter"/>
</dbReference>
<feature type="region of interest" description="Disordered" evidence="5">
    <location>
        <begin position="38"/>
        <end position="57"/>
    </location>
</feature>
<comment type="subcellular location">
    <subcellularLocation>
        <location evidence="1">Membrane</location>
        <topology evidence="1">Multi-pass membrane protein</topology>
    </subcellularLocation>
</comment>
<feature type="compositionally biased region" description="Gly residues" evidence="5">
    <location>
        <begin position="402"/>
        <end position="414"/>
    </location>
</feature>
<organism evidence="7 8">
    <name type="scientific">Prorocentrum cordatum</name>
    <dbReference type="NCBI Taxonomy" id="2364126"/>
    <lineage>
        <taxon>Eukaryota</taxon>
        <taxon>Sar</taxon>
        <taxon>Alveolata</taxon>
        <taxon>Dinophyceae</taxon>
        <taxon>Prorocentrales</taxon>
        <taxon>Prorocentraceae</taxon>
        <taxon>Prorocentrum</taxon>
    </lineage>
</organism>
<name>A0ABN9UIG7_9DINO</name>
<evidence type="ECO:0000256" key="4">
    <source>
        <dbReference type="ARBA" id="ARBA00023136"/>
    </source>
</evidence>
<keyword evidence="3 6" id="KW-1133">Transmembrane helix</keyword>